<feature type="region of interest" description="Disordered" evidence="1">
    <location>
        <begin position="17"/>
        <end position="79"/>
    </location>
</feature>
<evidence type="ECO:0000256" key="1">
    <source>
        <dbReference type="SAM" id="MobiDB-lite"/>
    </source>
</evidence>
<keyword evidence="3" id="KW-1185">Reference proteome</keyword>
<evidence type="ECO:0000313" key="3">
    <source>
        <dbReference type="Proteomes" id="UP001590950"/>
    </source>
</evidence>
<feature type="compositionally biased region" description="Polar residues" evidence="1">
    <location>
        <begin position="32"/>
        <end position="44"/>
    </location>
</feature>
<protein>
    <submittedName>
        <fullName evidence="2">Uncharacterized protein</fullName>
    </submittedName>
</protein>
<gene>
    <name evidence="2" type="ORF">N7G274_005345</name>
</gene>
<accession>A0ABR4A8F7</accession>
<feature type="compositionally biased region" description="Polar residues" evidence="1">
    <location>
        <begin position="51"/>
        <end position="65"/>
    </location>
</feature>
<dbReference type="EMBL" id="JBEFKJ010000015">
    <property type="protein sequence ID" value="KAL2042157.1"/>
    <property type="molecule type" value="Genomic_DNA"/>
</dbReference>
<organism evidence="2 3">
    <name type="scientific">Stereocaulon virgatum</name>
    <dbReference type="NCBI Taxonomy" id="373712"/>
    <lineage>
        <taxon>Eukaryota</taxon>
        <taxon>Fungi</taxon>
        <taxon>Dikarya</taxon>
        <taxon>Ascomycota</taxon>
        <taxon>Pezizomycotina</taxon>
        <taxon>Lecanoromycetes</taxon>
        <taxon>OSLEUM clade</taxon>
        <taxon>Lecanoromycetidae</taxon>
        <taxon>Lecanorales</taxon>
        <taxon>Lecanorineae</taxon>
        <taxon>Stereocaulaceae</taxon>
        <taxon>Stereocaulon</taxon>
    </lineage>
</organism>
<comment type="caution">
    <text evidence="2">The sequence shown here is derived from an EMBL/GenBank/DDBJ whole genome shotgun (WGS) entry which is preliminary data.</text>
</comment>
<proteinExistence type="predicted"/>
<sequence length="178" mass="19852">MGNFKERAKAFFSPHSMTFSSTTSLGKRASDDSQSTTARNSGSSVAHALKQAQSWTSNNSHTNPRSPRPEASHGWFSSRPRKHREPALFQHGDFVYYMPETIQLGVKRVYWIAGRLYDPENGYYRYFLRYVERPDGVAWGWAAEPALRRAGQKGLTSGGLTDQPFEVIGHGLGGLGVL</sequence>
<evidence type="ECO:0000313" key="2">
    <source>
        <dbReference type="EMBL" id="KAL2042157.1"/>
    </source>
</evidence>
<dbReference type="Proteomes" id="UP001590950">
    <property type="component" value="Unassembled WGS sequence"/>
</dbReference>
<reference evidence="2 3" key="1">
    <citation type="submission" date="2024-09" db="EMBL/GenBank/DDBJ databases">
        <title>Rethinking Asexuality: The Enigmatic Case of Functional Sexual Genes in Lepraria (Stereocaulaceae).</title>
        <authorList>
            <person name="Doellman M."/>
            <person name="Sun Y."/>
            <person name="Barcenas-Pena A."/>
            <person name="Lumbsch H.T."/>
            <person name="Grewe F."/>
        </authorList>
    </citation>
    <scope>NUCLEOTIDE SEQUENCE [LARGE SCALE GENOMIC DNA]</scope>
    <source>
        <strain evidence="2 3">Mercado 3170</strain>
    </source>
</reference>
<name>A0ABR4A8F7_9LECA</name>